<keyword evidence="6" id="KW-1185">Reference proteome</keyword>
<dbReference type="EMBL" id="BAAAZH010000020">
    <property type="protein sequence ID" value="GAA4121777.1"/>
    <property type="molecule type" value="Genomic_DNA"/>
</dbReference>
<proteinExistence type="predicted"/>
<keyword evidence="2" id="KW-1133">Transmembrane helix</keyword>
<feature type="domain" description="DUF1980" evidence="4">
    <location>
        <begin position="153"/>
        <end position="240"/>
    </location>
</feature>
<dbReference type="InterPro" id="IPR048493">
    <property type="entry name" value="DUF1980_N"/>
</dbReference>
<sequence length="241" mass="25750">MTRRTQGLVLAFLGALLTRLSLTGEYERFVTTWMRWPLLVTGIGLVVLALPAALGVGGENGDHSDHGDHAHPGEEDDHGHRAPRSAWLLLLPGLVAFVVSPPALGAYLAERRASDAPPPAPTTVFAALPDDVTSDLALEEFLWRAQTDEGATLAGRDVRLTGFVSTDPDGNWYVTRLVIACCAADARPVRVRVGEADAPPRNTWVAVTGTWEKGTGTTRTSAAVLDAGEVTPIDPPEQVYE</sequence>
<organism evidence="5 6">
    <name type="scientific">Nocardioides fonticola</name>
    <dbReference type="NCBI Taxonomy" id="450363"/>
    <lineage>
        <taxon>Bacteria</taxon>
        <taxon>Bacillati</taxon>
        <taxon>Actinomycetota</taxon>
        <taxon>Actinomycetes</taxon>
        <taxon>Propionibacteriales</taxon>
        <taxon>Nocardioidaceae</taxon>
        <taxon>Nocardioides</taxon>
    </lineage>
</organism>
<dbReference type="Pfam" id="PF09323">
    <property type="entry name" value="DUF1980"/>
    <property type="match status" value="1"/>
</dbReference>
<gene>
    <name evidence="5" type="ORF">GCM10022215_27000</name>
</gene>
<feature type="compositionally biased region" description="Basic and acidic residues" evidence="1">
    <location>
        <begin position="60"/>
        <end position="80"/>
    </location>
</feature>
<evidence type="ECO:0000259" key="4">
    <source>
        <dbReference type="Pfam" id="PF21537"/>
    </source>
</evidence>
<protein>
    <submittedName>
        <fullName evidence="5">TIGR03943 family protein</fullName>
    </submittedName>
</protein>
<dbReference type="InterPro" id="IPR048447">
    <property type="entry name" value="DUF1980_C"/>
</dbReference>
<evidence type="ECO:0000313" key="6">
    <source>
        <dbReference type="Proteomes" id="UP001501495"/>
    </source>
</evidence>
<evidence type="ECO:0000256" key="1">
    <source>
        <dbReference type="SAM" id="MobiDB-lite"/>
    </source>
</evidence>
<comment type="caution">
    <text evidence="5">The sequence shown here is derived from an EMBL/GenBank/DDBJ whole genome shotgun (WGS) entry which is preliminary data.</text>
</comment>
<dbReference type="Pfam" id="PF21537">
    <property type="entry name" value="DUF1980_C"/>
    <property type="match status" value="1"/>
</dbReference>
<evidence type="ECO:0000259" key="3">
    <source>
        <dbReference type="Pfam" id="PF09323"/>
    </source>
</evidence>
<feature type="transmembrane region" description="Helical" evidence="2">
    <location>
        <begin position="87"/>
        <end position="109"/>
    </location>
</feature>
<reference evidence="6" key="1">
    <citation type="journal article" date="2019" name="Int. J. Syst. Evol. Microbiol.">
        <title>The Global Catalogue of Microorganisms (GCM) 10K type strain sequencing project: providing services to taxonomists for standard genome sequencing and annotation.</title>
        <authorList>
            <consortium name="The Broad Institute Genomics Platform"/>
            <consortium name="The Broad Institute Genome Sequencing Center for Infectious Disease"/>
            <person name="Wu L."/>
            <person name="Ma J."/>
        </authorList>
    </citation>
    <scope>NUCLEOTIDE SEQUENCE [LARGE SCALE GENOMIC DNA]</scope>
    <source>
        <strain evidence="6">JCM 16703</strain>
    </source>
</reference>
<keyword evidence="2" id="KW-0472">Membrane</keyword>
<name>A0ABP7XMM9_9ACTN</name>
<evidence type="ECO:0000256" key="2">
    <source>
        <dbReference type="SAM" id="Phobius"/>
    </source>
</evidence>
<feature type="transmembrane region" description="Helical" evidence="2">
    <location>
        <begin position="33"/>
        <end position="54"/>
    </location>
</feature>
<dbReference type="RefSeq" id="WP_344733965.1">
    <property type="nucleotide sequence ID" value="NZ_BAAAZH010000020.1"/>
</dbReference>
<feature type="region of interest" description="Disordered" evidence="1">
    <location>
        <begin position="59"/>
        <end position="80"/>
    </location>
</feature>
<dbReference type="InterPro" id="IPR015402">
    <property type="entry name" value="DUF1980"/>
</dbReference>
<feature type="domain" description="DUF1980" evidence="3">
    <location>
        <begin position="6"/>
        <end position="110"/>
    </location>
</feature>
<accession>A0ABP7XMM9</accession>
<evidence type="ECO:0000313" key="5">
    <source>
        <dbReference type="EMBL" id="GAA4121777.1"/>
    </source>
</evidence>
<dbReference type="Proteomes" id="UP001501495">
    <property type="component" value="Unassembled WGS sequence"/>
</dbReference>
<dbReference type="NCBIfam" id="TIGR03943">
    <property type="entry name" value="TIGR03943 family putative permease subunit"/>
    <property type="match status" value="1"/>
</dbReference>
<keyword evidence="2" id="KW-0812">Transmembrane</keyword>